<dbReference type="CDD" id="cd06582">
    <property type="entry name" value="TM_PBP1_LivH_like"/>
    <property type="match status" value="1"/>
</dbReference>
<keyword evidence="3" id="KW-1003">Cell membrane</keyword>
<evidence type="ECO:0000256" key="10">
    <source>
        <dbReference type="SAM" id="SignalP"/>
    </source>
</evidence>
<evidence type="ECO:0000256" key="1">
    <source>
        <dbReference type="ARBA" id="ARBA00004651"/>
    </source>
</evidence>
<evidence type="ECO:0000256" key="7">
    <source>
        <dbReference type="ARBA" id="ARBA00023136"/>
    </source>
</evidence>
<keyword evidence="10" id="KW-0732">Signal</keyword>
<dbReference type="PANTHER" id="PTHR11795:SF447">
    <property type="entry name" value="ABC TRANSPORTER PERMEASE PROTEIN"/>
    <property type="match status" value="1"/>
</dbReference>
<feature type="transmembrane region" description="Helical" evidence="9">
    <location>
        <begin position="308"/>
        <end position="332"/>
    </location>
</feature>
<evidence type="ECO:0000256" key="2">
    <source>
        <dbReference type="ARBA" id="ARBA00022448"/>
    </source>
</evidence>
<comment type="similarity">
    <text evidence="8">Belongs to the binding-protein-dependent transport system permease family. LivHM subfamily.</text>
</comment>
<feature type="transmembrane region" description="Helical" evidence="9">
    <location>
        <begin position="507"/>
        <end position="527"/>
    </location>
</feature>
<dbReference type="Pfam" id="PF02653">
    <property type="entry name" value="BPD_transp_2"/>
    <property type="match status" value="1"/>
</dbReference>
<keyword evidence="6 9" id="KW-1133">Transmembrane helix</keyword>
<feature type="transmembrane region" description="Helical" evidence="9">
    <location>
        <begin position="255"/>
        <end position="276"/>
    </location>
</feature>
<dbReference type="Proteomes" id="UP000189935">
    <property type="component" value="Chromosome I"/>
</dbReference>
<evidence type="ECO:0000256" key="4">
    <source>
        <dbReference type="ARBA" id="ARBA00022692"/>
    </source>
</evidence>
<evidence type="ECO:0000256" key="9">
    <source>
        <dbReference type="SAM" id="Phobius"/>
    </source>
</evidence>
<dbReference type="GO" id="GO:0006865">
    <property type="term" value="P:amino acid transport"/>
    <property type="evidence" value="ECO:0007669"/>
    <property type="project" value="UniProtKB-KW"/>
</dbReference>
<evidence type="ECO:0000256" key="5">
    <source>
        <dbReference type="ARBA" id="ARBA00022970"/>
    </source>
</evidence>
<dbReference type="InterPro" id="IPR017779">
    <property type="entry name" value="ABC_UrtB_bac"/>
</dbReference>
<dbReference type="InterPro" id="IPR052157">
    <property type="entry name" value="BCAA_transport_permease"/>
</dbReference>
<dbReference type="InterPro" id="IPR001851">
    <property type="entry name" value="ABC_transp_permease"/>
</dbReference>
<feature type="transmembrane region" description="Helical" evidence="9">
    <location>
        <begin position="442"/>
        <end position="463"/>
    </location>
</feature>
<evidence type="ECO:0000256" key="3">
    <source>
        <dbReference type="ARBA" id="ARBA00022475"/>
    </source>
</evidence>
<evidence type="ECO:0000256" key="8">
    <source>
        <dbReference type="ARBA" id="ARBA00037998"/>
    </source>
</evidence>
<evidence type="ECO:0000313" key="12">
    <source>
        <dbReference type="Proteomes" id="UP000189935"/>
    </source>
</evidence>
<feature type="signal peptide" evidence="10">
    <location>
        <begin position="1"/>
        <end position="25"/>
    </location>
</feature>
<proteinExistence type="inferred from homology"/>
<comment type="subcellular location">
    <subcellularLocation>
        <location evidence="1">Cell membrane</location>
        <topology evidence="1">Multi-pass membrane protein</topology>
    </subcellularLocation>
</comment>
<dbReference type="AlphaFoldDB" id="A0A1M6SP67"/>
<organism evidence="11 12">
    <name type="scientific">Bradyrhizobium lablabi</name>
    <dbReference type="NCBI Taxonomy" id="722472"/>
    <lineage>
        <taxon>Bacteria</taxon>
        <taxon>Pseudomonadati</taxon>
        <taxon>Pseudomonadota</taxon>
        <taxon>Alphaproteobacteria</taxon>
        <taxon>Hyphomicrobiales</taxon>
        <taxon>Nitrobacteraceae</taxon>
        <taxon>Bradyrhizobium</taxon>
    </lineage>
</organism>
<dbReference type="GO" id="GO:0022857">
    <property type="term" value="F:transmembrane transporter activity"/>
    <property type="evidence" value="ECO:0007669"/>
    <property type="project" value="InterPro"/>
</dbReference>
<evidence type="ECO:0000256" key="6">
    <source>
        <dbReference type="ARBA" id="ARBA00022989"/>
    </source>
</evidence>
<gene>
    <name evidence="11" type="ORF">SAMN05444159_3321</name>
</gene>
<dbReference type="RefSeq" id="WP_079545034.1">
    <property type="nucleotide sequence ID" value="NZ_LT670844.1"/>
</dbReference>
<feature type="transmembrane region" description="Helical" evidence="9">
    <location>
        <begin position="344"/>
        <end position="362"/>
    </location>
</feature>
<keyword evidence="4 9" id="KW-0812">Transmembrane</keyword>
<accession>A0A1M6SP67</accession>
<sequence>MRPLFMRPLLVAAFFLVAAWTPSPAAEGPRADLIAKLCGDTASLGEAGRALTDIAADGSADERAFAAQVARAMIDRKLSCDAGGAVIISSEGSLDVFTHTPRPLSEPSRSPLLSLKNRALFETADAALALRASPDVARRSAALHTLERQAAQLPERLFEAASGQESDPGLKAQIIAVAQAAALNSADPAKRIAALARIAATPDRRALTQVRALIADPAYAGNPEFKRAVDAAISKIERGIATGDILATLYNGLSFASILFMAAIGLAVIFGLMGVINLAQGELIMIGAYATWLVQEALRYLAPSLLDWYLIVAIPVAFFITALIGIALEAILLRHLYRRPLMSLLATWAVSLFLINLVRVTFGTQNLNFVTPFYVTGGVPVIGDFIFTWNRMFAIAFAVLTLSLTWGLMRLTPLGLNIRAVTQNRTMAGCIGIPVRRIDRMAFGLGSGLAGLAGLALAPIYSVNPQMGQNFIIDSFMVVVLGGVGTIVGTVVAALGIGQVNVLIEPLWGAVAAKVIVLLMIIAFLQWRPEGLFAIKGRRK</sequence>
<protein>
    <submittedName>
        <fullName evidence="11">Urea transport system permease protein</fullName>
    </submittedName>
</protein>
<keyword evidence="5" id="KW-0029">Amino-acid transport</keyword>
<dbReference type="EMBL" id="LT670844">
    <property type="protein sequence ID" value="SHK46534.1"/>
    <property type="molecule type" value="Genomic_DNA"/>
</dbReference>
<evidence type="ECO:0000313" key="11">
    <source>
        <dbReference type="EMBL" id="SHK46534.1"/>
    </source>
</evidence>
<dbReference type="OrthoDB" id="9807115at2"/>
<keyword evidence="7 9" id="KW-0472">Membrane</keyword>
<feature type="transmembrane region" description="Helical" evidence="9">
    <location>
        <begin position="475"/>
        <end position="495"/>
    </location>
</feature>
<keyword evidence="2" id="KW-0813">Transport</keyword>
<dbReference type="NCBIfam" id="TIGR03409">
    <property type="entry name" value="urea_trans_UrtB"/>
    <property type="match status" value="1"/>
</dbReference>
<feature type="chain" id="PRO_5013042444" evidence="10">
    <location>
        <begin position="26"/>
        <end position="540"/>
    </location>
</feature>
<reference evidence="11 12" key="1">
    <citation type="submission" date="2016-11" db="EMBL/GenBank/DDBJ databases">
        <authorList>
            <person name="Jaros S."/>
            <person name="Januszkiewicz K."/>
            <person name="Wedrychowicz H."/>
        </authorList>
    </citation>
    <scope>NUCLEOTIDE SEQUENCE [LARGE SCALE GENOMIC DNA]</scope>
    <source>
        <strain evidence="11 12">GAS499</strain>
    </source>
</reference>
<dbReference type="GO" id="GO:0005886">
    <property type="term" value="C:plasma membrane"/>
    <property type="evidence" value="ECO:0007669"/>
    <property type="project" value="UniProtKB-SubCell"/>
</dbReference>
<dbReference type="PANTHER" id="PTHR11795">
    <property type="entry name" value="BRANCHED-CHAIN AMINO ACID TRANSPORT SYSTEM PERMEASE PROTEIN LIVH"/>
    <property type="match status" value="1"/>
</dbReference>
<name>A0A1M6SP67_9BRAD</name>